<proteinExistence type="predicted"/>
<feature type="region of interest" description="Disordered" evidence="1">
    <location>
        <begin position="186"/>
        <end position="254"/>
    </location>
</feature>
<feature type="non-terminal residue" evidence="2">
    <location>
        <position position="1"/>
    </location>
</feature>
<evidence type="ECO:0000313" key="2">
    <source>
        <dbReference type="EMBL" id="KAK7455326.1"/>
    </source>
</evidence>
<evidence type="ECO:0000313" key="3">
    <source>
        <dbReference type="Proteomes" id="UP001519460"/>
    </source>
</evidence>
<name>A0ABD0J309_9CAEN</name>
<protein>
    <submittedName>
        <fullName evidence="2">Uncharacterized protein</fullName>
    </submittedName>
</protein>
<accession>A0ABD0J309</accession>
<dbReference type="EMBL" id="JACVVK020000694">
    <property type="protein sequence ID" value="KAK7455326.1"/>
    <property type="molecule type" value="Genomic_DNA"/>
</dbReference>
<evidence type="ECO:0000256" key="1">
    <source>
        <dbReference type="SAM" id="MobiDB-lite"/>
    </source>
</evidence>
<feature type="compositionally biased region" description="Basic and acidic residues" evidence="1">
    <location>
        <begin position="226"/>
        <end position="244"/>
    </location>
</feature>
<comment type="caution">
    <text evidence="2">The sequence shown here is derived from an EMBL/GenBank/DDBJ whole genome shotgun (WGS) entry which is preliminary data.</text>
</comment>
<feature type="compositionally biased region" description="Polar residues" evidence="1">
    <location>
        <begin position="245"/>
        <end position="254"/>
    </location>
</feature>
<gene>
    <name evidence="2" type="ORF">BaRGS_00039492</name>
</gene>
<keyword evidence="3" id="KW-1185">Reference proteome</keyword>
<organism evidence="2 3">
    <name type="scientific">Batillaria attramentaria</name>
    <dbReference type="NCBI Taxonomy" id="370345"/>
    <lineage>
        <taxon>Eukaryota</taxon>
        <taxon>Metazoa</taxon>
        <taxon>Spiralia</taxon>
        <taxon>Lophotrochozoa</taxon>
        <taxon>Mollusca</taxon>
        <taxon>Gastropoda</taxon>
        <taxon>Caenogastropoda</taxon>
        <taxon>Sorbeoconcha</taxon>
        <taxon>Cerithioidea</taxon>
        <taxon>Batillariidae</taxon>
        <taxon>Batillaria</taxon>
    </lineage>
</organism>
<dbReference type="AlphaFoldDB" id="A0ABD0J309"/>
<sequence length="254" mass="28219">RPSLLFMEVRQNQRENSLLKLSVRAHTPSIENCRLREISDSDLVSDGVPQNDRTIRCLNVTFLKGSPPDMTAIVLLDILKGKKGQWRLELTNDIGTGYLDLMPKTESTILAPASTEYRKGEDLTTASDEFIGGVTTDAAFVTNTPIPKSGEEDSVYSGTSSKDMTQCKWKKLKSFISEVSKMTRFHVLGPTRAPTQQPPRPPRRHCRPPVADPDDYLHPVPTPTDVKTDESSEDPKSRESRQAESENCSGTSNT</sequence>
<reference evidence="2 3" key="1">
    <citation type="journal article" date="2023" name="Sci. Data">
        <title>Genome assembly of the Korean intertidal mud-creeper Batillaria attramentaria.</title>
        <authorList>
            <person name="Patra A.K."/>
            <person name="Ho P.T."/>
            <person name="Jun S."/>
            <person name="Lee S.J."/>
            <person name="Kim Y."/>
            <person name="Won Y.J."/>
        </authorList>
    </citation>
    <scope>NUCLEOTIDE SEQUENCE [LARGE SCALE GENOMIC DNA]</scope>
    <source>
        <strain evidence="2">Wonlab-2016</strain>
    </source>
</reference>
<dbReference type="Proteomes" id="UP001519460">
    <property type="component" value="Unassembled WGS sequence"/>
</dbReference>